<keyword evidence="2" id="KW-1185">Reference proteome</keyword>
<reference evidence="1 2" key="1">
    <citation type="submission" date="2020-04" db="EMBL/GenBank/DDBJ databases">
        <title>Paraburkholderia sp. G-4-1-8 isolated from soil.</title>
        <authorList>
            <person name="Dahal R.H."/>
        </authorList>
    </citation>
    <scope>NUCLEOTIDE SEQUENCE [LARGE SCALE GENOMIC DNA]</scope>
    <source>
        <strain evidence="1 2">G-4-1-8</strain>
    </source>
</reference>
<dbReference type="Proteomes" id="UP000583127">
    <property type="component" value="Unassembled WGS sequence"/>
</dbReference>
<name>A0A7X9ZX61_9BURK</name>
<dbReference type="EMBL" id="JABBFZ010000006">
    <property type="protein sequence ID" value="NML31809.1"/>
    <property type="molecule type" value="Genomic_DNA"/>
</dbReference>
<dbReference type="AlphaFoldDB" id="A0A7X9ZX61"/>
<organism evidence="1 2">
    <name type="scientific">Paraburkholderia antibiotica</name>
    <dbReference type="NCBI Taxonomy" id="2728839"/>
    <lineage>
        <taxon>Bacteria</taxon>
        <taxon>Pseudomonadati</taxon>
        <taxon>Pseudomonadota</taxon>
        <taxon>Betaproteobacteria</taxon>
        <taxon>Burkholderiales</taxon>
        <taxon>Burkholderiaceae</taxon>
        <taxon>Paraburkholderia</taxon>
    </lineage>
</organism>
<sequence length="69" mass="7657">MSTLAYTPTPREMLIEDLSEIGVGAGALRALPDLSVPPRTTESDRAEAGAMQVLRPLLREISKRRFLYQ</sequence>
<accession>A0A7X9ZX61</accession>
<proteinExistence type="predicted"/>
<evidence type="ECO:0000313" key="2">
    <source>
        <dbReference type="Proteomes" id="UP000583127"/>
    </source>
</evidence>
<dbReference type="RefSeq" id="WP_169497935.1">
    <property type="nucleotide sequence ID" value="NZ_JABBFZ010000006.1"/>
</dbReference>
<comment type="caution">
    <text evidence="1">The sequence shown here is derived from an EMBL/GenBank/DDBJ whole genome shotgun (WGS) entry which is preliminary data.</text>
</comment>
<protein>
    <submittedName>
        <fullName evidence="1">Uncharacterized protein</fullName>
    </submittedName>
</protein>
<evidence type="ECO:0000313" key="1">
    <source>
        <dbReference type="EMBL" id="NML31809.1"/>
    </source>
</evidence>
<gene>
    <name evidence="1" type="ORF">HHL14_13290</name>
</gene>